<feature type="region of interest" description="Disordered" evidence="1">
    <location>
        <begin position="34"/>
        <end position="72"/>
    </location>
</feature>
<dbReference type="AlphaFoldDB" id="A0AAV7HAG4"/>
<dbReference type="Proteomes" id="UP000775213">
    <property type="component" value="Unassembled WGS sequence"/>
</dbReference>
<sequence>MDKGKGVAKELILVWGTPNTFKCEGELNKKFKRMADATEDGDNTSEGPNEERTPERELLNLNSGTPERPKQD</sequence>
<dbReference type="EMBL" id="JAGFBR010000006">
    <property type="protein sequence ID" value="KAH0465115.1"/>
    <property type="molecule type" value="Genomic_DNA"/>
</dbReference>
<keyword evidence="3" id="KW-1185">Reference proteome</keyword>
<evidence type="ECO:0000313" key="3">
    <source>
        <dbReference type="Proteomes" id="UP000775213"/>
    </source>
</evidence>
<organism evidence="2 3">
    <name type="scientific">Dendrobium chrysotoxum</name>
    <name type="common">Orchid</name>
    <dbReference type="NCBI Taxonomy" id="161865"/>
    <lineage>
        <taxon>Eukaryota</taxon>
        <taxon>Viridiplantae</taxon>
        <taxon>Streptophyta</taxon>
        <taxon>Embryophyta</taxon>
        <taxon>Tracheophyta</taxon>
        <taxon>Spermatophyta</taxon>
        <taxon>Magnoliopsida</taxon>
        <taxon>Liliopsida</taxon>
        <taxon>Asparagales</taxon>
        <taxon>Orchidaceae</taxon>
        <taxon>Epidendroideae</taxon>
        <taxon>Malaxideae</taxon>
        <taxon>Dendrobiinae</taxon>
        <taxon>Dendrobium</taxon>
    </lineage>
</organism>
<protein>
    <submittedName>
        <fullName evidence="2">Uncharacterized protein</fullName>
    </submittedName>
</protein>
<name>A0AAV7HAG4_DENCH</name>
<accession>A0AAV7HAG4</accession>
<feature type="compositionally biased region" description="Basic and acidic residues" evidence="1">
    <location>
        <begin position="49"/>
        <end position="58"/>
    </location>
</feature>
<evidence type="ECO:0000313" key="2">
    <source>
        <dbReference type="EMBL" id="KAH0465115.1"/>
    </source>
</evidence>
<proteinExistence type="predicted"/>
<comment type="caution">
    <text evidence="2">The sequence shown here is derived from an EMBL/GenBank/DDBJ whole genome shotgun (WGS) entry which is preliminary data.</text>
</comment>
<reference evidence="2 3" key="1">
    <citation type="journal article" date="2021" name="Hortic Res">
        <title>Chromosome-scale assembly of the Dendrobium chrysotoxum genome enhances the understanding of orchid evolution.</title>
        <authorList>
            <person name="Zhang Y."/>
            <person name="Zhang G.Q."/>
            <person name="Zhang D."/>
            <person name="Liu X.D."/>
            <person name="Xu X.Y."/>
            <person name="Sun W.H."/>
            <person name="Yu X."/>
            <person name="Zhu X."/>
            <person name="Wang Z.W."/>
            <person name="Zhao X."/>
            <person name="Zhong W.Y."/>
            <person name="Chen H."/>
            <person name="Yin W.L."/>
            <person name="Huang T."/>
            <person name="Niu S.C."/>
            <person name="Liu Z.J."/>
        </authorList>
    </citation>
    <scope>NUCLEOTIDE SEQUENCE [LARGE SCALE GENOMIC DNA]</scope>
    <source>
        <strain evidence="2">Lindl</strain>
    </source>
</reference>
<evidence type="ECO:0000256" key="1">
    <source>
        <dbReference type="SAM" id="MobiDB-lite"/>
    </source>
</evidence>
<gene>
    <name evidence="2" type="ORF">IEQ34_005218</name>
</gene>